<feature type="non-terminal residue" evidence="3">
    <location>
        <position position="174"/>
    </location>
</feature>
<name>A0A9N9J352_9GLOM</name>
<comment type="similarity">
    <text evidence="1">Belongs to the helicase family.</text>
</comment>
<dbReference type="GO" id="GO:0016787">
    <property type="term" value="F:hydrolase activity"/>
    <property type="evidence" value="ECO:0007669"/>
    <property type="project" value="UniProtKB-KW"/>
</dbReference>
<organism evidence="3 4">
    <name type="scientific">Ambispora leptoticha</name>
    <dbReference type="NCBI Taxonomy" id="144679"/>
    <lineage>
        <taxon>Eukaryota</taxon>
        <taxon>Fungi</taxon>
        <taxon>Fungi incertae sedis</taxon>
        <taxon>Mucoromycota</taxon>
        <taxon>Glomeromycotina</taxon>
        <taxon>Glomeromycetes</taxon>
        <taxon>Archaeosporales</taxon>
        <taxon>Ambisporaceae</taxon>
        <taxon>Ambispora</taxon>
    </lineage>
</organism>
<keyword evidence="1" id="KW-0378">Hydrolase</keyword>
<dbReference type="InterPro" id="IPR027417">
    <property type="entry name" value="P-loop_NTPase"/>
</dbReference>
<keyword evidence="1" id="KW-0233">DNA recombination</keyword>
<dbReference type="GO" id="GO:0000723">
    <property type="term" value="P:telomere maintenance"/>
    <property type="evidence" value="ECO:0007669"/>
    <property type="project" value="InterPro"/>
</dbReference>
<keyword evidence="1" id="KW-0547">Nucleotide-binding</keyword>
<dbReference type="GO" id="GO:0006281">
    <property type="term" value="P:DNA repair"/>
    <property type="evidence" value="ECO:0007669"/>
    <property type="project" value="UniProtKB-KW"/>
</dbReference>
<dbReference type="Proteomes" id="UP000789508">
    <property type="component" value="Unassembled WGS sequence"/>
</dbReference>
<dbReference type="Pfam" id="PF05970">
    <property type="entry name" value="PIF1"/>
    <property type="match status" value="1"/>
</dbReference>
<sequence>PSISIWIRNWNNSYGNRLIAEQLAWNYEDLQIEVNNRILHLNTEQFAAYNAIYNSVTNSYGIASLLLSGGHTAHSTFKIPIDVNSNSFCSIDKTSEHADLLRQTALIIWDEVSMQNRYCAEAVDYFLHDIHDNQHLFGGITVVFGGDFHQILPVVVKGSREQIVGACLQRSQLW</sequence>
<keyword evidence="1" id="KW-0234">DNA repair</keyword>
<dbReference type="SUPFAM" id="SSF52540">
    <property type="entry name" value="P-loop containing nucleoside triphosphate hydrolases"/>
    <property type="match status" value="1"/>
</dbReference>
<accession>A0A9N9J352</accession>
<evidence type="ECO:0000259" key="2">
    <source>
        <dbReference type="Pfam" id="PF05970"/>
    </source>
</evidence>
<dbReference type="Gene3D" id="3.40.50.300">
    <property type="entry name" value="P-loop containing nucleotide triphosphate hydrolases"/>
    <property type="match status" value="1"/>
</dbReference>
<comment type="catalytic activity">
    <reaction evidence="1">
        <text>ATP + H2O = ADP + phosphate + H(+)</text>
        <dbReference type="Rhea" id="RHEA:13065"/>
        <dbReference type="ChEBI" id="CHEBI:15377"/>
        <dbReference type="ChEBI" id="CHEBI:15378"/>
        <dbReference type="ChEBI" id="CHEBI:30616"/>
        <dbReference type="ChEBI" id="CHEBI:43474"/>
        <dbReference type="ChEBI" id="CHEBI:456216"/>
        <dbReference type="EC" id="5.6.2.3"/>
    </reaction>
</comment>
<evidence type="ECO:0000313" key="3">
    <source>
        <dbReference type="EMBL" id="CAG8761727.1"/>
    </source>
</evidence>
<dbReference type="PANTHER" id="PTHR10492">
    <property type="match status" value="1"/>
</dbReference>
<comment type="caution">
    <text evidence="3">The sequence shown here is derived from an EMBL/GenBank/DDBJ whole genome shotgun (WGS) entry which is preliminary data.</text>
</comment>
<dbReference type="GO" id="GO:0043139">
    <property type="term" value="F:5'-3' DNA helicase activity"/>
    <property type="evidence" value="ECO:0007669"/>
    <property type="project" value="UniProtKB-EC"/>
</dbReference>
<evidence type="ECO:0000313" key="4">
    <source>
        <dbReference type="Proteomes" id="UP000789508"/>
    </source>
</evidence>
<dbReference type="OrthoDB" id="2429716at2759"/>
<dbReference type="GO" id="GO:0005524">
    <property type="term" value="F:ATP binding"/>
    <property type="evidence" value="ECO:0007669"/>
    <property type="project" value="UniProtKB-KW"/>
</dbReference>
<dbReference type="InterPro" id="IPR010285">
    <property type="entry name" value="DNA_helicase_pif1-like_DEAD"/>
</dbReference>
<evidence type="ECO:0000256" key="1">
    <source>
        <dbReference type="RuleBase" id="RU363044"/>
    </source>
</evidence>
<feature type="domain" description="DNA helicase Pif1-like DEAD-box helicase" evidence="2">
    <location>
        <begin position="56"/>
        <end position="174"/>
    </location>
</feature>
<keyword evidence="4" id="KW-1185">Reference proteome</keyword>
<keyword evidence="1" id="KW-0347">Helicase</keyword>
<gene>
    <name evidence="3" type="ORF">ALEPTO_LOCUS13699</name>
</gene>
<dbReference type="GO" id="GO:0006310">
    <property type="term" value="P:DNA recombination"/>
    <property type="evidence" value="ECO:0007669"/>
    <property type="project" value="UniProtKB-KW"/>
</dbReference>
<dbReference type="AlphaFoldDB" id="A0A9N9J352"/>
<dbReference type="EC" id="5.6.2.3" evidence="1"/>
<protein>
    <recommendedName>
        <fullName evidence="1">ATP-dependent DNA helicase</fullName>
        <ecNumber evidence="1">5.6.2.3</ecNumber>
    </recommendedName>
</protein>
<reference evidence="3" key="1">
    <citation type="submission" date="2021-06" db="EMBL/GenBank/DDBJ databases">
        <authorList>
            <person name="Kallberg Y."/>
            <person name="Tangrot J."/>
            <person name="Rosling A."/>
        </authorList>
    </citation>
    <scope>NUCLEOTIDE SEQUENCE</scope>
    <source>
        <strain evidence="3">FL130A</strain>
    </source>
</reference>
<keyword evidence="1" id="KW-0227">DNA damage</keyword>
<comment type="cofactor">
    <cofactor evidence="1">
        <name>Mg(2+)</name>
        <dbReference type="ChEBI" id="CHEBI:18420"/>
    </cofactor>
</comment>
<feature type="non-terminal residue" evidence="3">
    <location>
        <position position="1"/>
    </location>
</feature>
<dbReference type="EMBL" id="CAJVPS010046724">
    <property type="protein sequence ID" value="CAG8761727.1"/>
    <property type="molecule type" value="Genomic_DNA"/>
</dbReference>
<proteinExistence type="inferred from homology"/>
<keyword evidence="1" id="KW-0067">ATP-binding</keyword>
<dbReference type="PANTHER" id="PTHR10492:SF57">
    <property type="entry name" value="ATP-DEPENDENT DNA HELICASE"/>
    <property type="match status" value="1"/>
</dbReference>